<dbReference type="InParanoid" id="F4P7D9"/>
<dbReference type="RefSeq" id="XP_006680352.1">
    <property type="nucleotide sequence ID" value="XM_006680289.1"/>
</dbReference>
<sequence>MFRNFYVLHKTGKLYFSKNFQGDVLDQGLVVGFSSSISSFCKTLLGEGVREVTSLSGRIVYKEVGDFVFVVHCNLSISSNIVQGVVSDVISICELLFGASHNWDKDTFDLFGAQDIINMYFARTTYDPSTAVGGLSQVFVDRDVLDRLDNLLAYLESQEGVCSNGAMLVLGESVLHSRMSLVDTRMILQYHKARGFGSVSIRYTPVFISGAWRSLYSIRMNSFVLFVTTFIDKPYSLIEKKVYEFQTNLIQYHLNIPIEEPPVLLRLYAKRETLAMLYNNTKTGATLFPELRPGPEVQQKEILNAFWTLFSDASNALRVSGVTEFSICKELYRFYARCEGIHKLYVLFSSETSFMDVPNAATEILKNIKNVVPK</sequence>
<dbReference type="AlphaFoldDB" id="F4P7D9"/>
<gene>
    <name evidence="1" type="ORF">BATDEDRAFT_26295</name>
</gene>
<proteinExistence type="predicted"/>
<accession>F4P7D9</accession>
<evidence type="ECO:0000313" key="1">
    <source>
        <dbReference type="EMBL" id="EGF79091.1"/>
    </source>
</evidence>
<name>F4P7D9_BATDJ</name>
<dbReference type="GeneID" id="18238998"/>
<dbReference type="HOGENOM" id="CLU_739631_0_0_1"/>
<keyword evidence="2" id="KW-1185">Reference proteome</keyword>
<reference evidence="1 2" key="1">
    <citation type="submission" date="2009-12" db="EMBL/GenBank/DDBJ databases">
        <title>The draft genome of Batrachochytrium dendrobatidis.</title>
        <authorList>
            <consortium name="US DOE Joint Genome Institute (JGI-PGF)"/>
            <person name="Kuo A."/>
            <person name="Salamov A."/>
            <person name="Schmutz J."/>
            <person name="Lucas S."/>
            <person name="Pitluck S."/>
            <person name="Rosenblum E."/>
            <person name="Stajich J."/>
            <person name="Eisen M."/>
            <person name="Grigoriev I.V."/>
        </authorList>
    </citation>
    <scope>NUCLEOTIDE SEQUENCE [LARGE SCALE GENOMIC DNA]</scope>
    <source>
        <strain evidence="2">JAM81 / FGSC 10211</strain>
    </source>
</reference>
<dbReference type="OMA" id="AMYTIRI"/>
<evidence type="ECO:0000313" key="2">
    <source>
        <dbReference type="Proteomes" id="UP000007241"/>
    </source>
</evidence>
<dbReference type="OrthoDB" id="2121345at2759"/>
<protein>
    <recommendedName>
        <fullName evidence="3">Vacuolar fusion protein MON1</fullName>
    </recommendedName>
</protein>
<organism evidence="1 2">
    <name type="scientific">Batrachochytrium dendrobatidis (strain JAM81 / FGSC 10211)</name>
    <name type="common">Frog chytrid fungus</name>
    <dbReference type="NCBI Taxonomy" id="684364"/>
    <lineage>
        <taxon>Eukaryota</taxon>
        <taxon>Fungi</taxon>
        <taxon>Fungi incertae sedis</taxon>
        <taxon>Chytridiomycota</taxon>
        <taxon>Chytridiomycota incertae sedis</taxon>
        <taxon>Chytridiomycetes</taxon>
        <taxon>Rhizophydiales</taxon>
        <taxon>Rhizophydiales incertae sedis</taxon>
        <taxon>Batrachochytrium</taxon>
    </lineage>
</organism>
<evidence type="ECO:0008006" key="3">
    <source>
        <dbReference type="Google" id="ProtNLM"/>
    </source>
</evidence>
<dbReference type="Proteomes" id="UP000007241">
    <property type="component" value="Unassembled WGS sequence"/>
</dbReference>
<dbReference type="EMBL" id="GL882887">
    <property type="protein sequence ID" value="EGF79091.1"/>
    <property type="molecule type" value="Genomic_DNA"/>
</dbReference>